<dbReference type="Pfam" id="PF20083">
    <property type="entry name" value="DUF6477"/>
    <property type="match status" value="1"/>
</dbReference>
<accession>A0A1I0PTQ8</accession>
<dbReference type="OrthoDB" id="7875218at2"/>
<name>A0A1I0PTQ8_9RHOB</name>
<dbReference type="AlphaFoldDB" id="A0A1I0PTQ8"/>
<organism evidence="1 2">
    <name type="scientific">Aliiroseovarius sediminilitoris</name>
    <dbReference type="NCBI Taxonomy" id="1173584"/>
    <lineage>
        <taxon>Bacteria</taxon>
        <taxon>Pseudomonadati</taxon>
        <taxon>Pseudomonadota</taxon>
        <taxon>Alphaproteobacteria</taxon>
        <taxon>Rhodobacterales</taxon>
        <taxon>Paracoccaceae</taxon>
        <taxon>Aliiroseovarius</taxon>
    </lineage>
</organism>
<proteinExistence type="predicted"/>
<dbReference type="InterPro" id="IPR045516">
    <property type="entry name" value="DUF6477"/>
</dbReference>
<dbReference type="RefSeq" id="WP_091430075.1">
    <property type="nucleotide sequence ID" value="NZ_FOJB01000001.1"/>
</dbReference>
<sequence>MTDAFTCIKALRRPRILVRAARFGLVDYNRDRDLKKLMKTTMTPSPAKALDELLQEEARLEDTRTSGDASYSIAHHVEVLIALMSELRLLPQSPREVQ</sequence>
<dbReference type="EMBL" id="FOJB01000001">
    <property type="protein sequence ID" value="SEW17337.1"/>
    <property type="molecule type" value="Genomic_DNA"/>
</dbReference>
<evidence type="ECO:0000313" key="1">
    <source>
        <dbReference type="EMBL" id="SEW17337.1"/>
    </source>
</evidence>
<dbReference type="STRING" id="1173584.SAMN05444851_1861"/>
<gene>
    <name evidence="1" type="ORF">SAMN05444851_1861</name>
</gene>
<dbReference type="Proteomes" id="UP000199650">
    <property type="component" value="Unassembled WGS sequence"/>
</dbReference>
<keyword evidence="2" id="KW-1185">Reference proteome</keyword>
<protein>
    <submittedName>
        <fullName evidence="1">Uncharacterized protein</fullName>
    </submittedName>
</protein>
<reference evidence="1 2" key="1">
    <citation type="submission" date="2016-10" db="EMBL/GenBank/DDBJ databases">
        <authorList>
            <person name="de Groot N.N."/>
        </authorList>
    </citation>
    <scope>NUCLEOTIDE SEQUENCE [LARGE SCALE GENOMIC DNA]</scope>
    <source>
        <strain evidence="1 2">DSM 29439</strain>
    </source>
</reference>
<evidence type="ECO:0000313" key="2">
    <source>
        <dbReference type="Proteomes" id="UP000199650"/>
    </source>
</evidence>